<accession>A0AAN8IVH5</accession>
<feature type="chain" id="PRO_5043041531" evidence="1">
    <location>
        <begin position="17"/>
        <end position="100"/>
    </location>
</feature>
<keyword evidence="3" id="KW-1185">Reference proteome</keyword>
<proteinExistence type="predicted"/>
<reference evidence="2 3" key="1">
    <citation type="submission" date="2024-01" db="EMBL/GenBank/DDBJ databases">
        <title>The genome of the rayed Mediterranean limpet Patella caerulea (Linnaeus, 1758).</title>
        <authorList>
            <person name="Anh-Thu Weber A."/>
            <person name="Halstead-Nussloch G."/>
        </authorList>
    </citation>
    <scope>NUCLEOTIDE SEQUENCE [LARGE SCALE GENOMIC DNA]</scope>
    <source>
        <strain evidence="2">AATW-2023a</strain>
        <tissue evidence="2">Whole specimen</tissue>
    </source>
</reference>
<keyword evidence="1" id="KW-0732">Signal</keyword>
<dbReference type="AlphaFoldDB" id="A0AAN8IVH5"/>
<organism evidence="2 3">
    <name type="scientific">Patella caerulea</name>
    <name type="common">Rayed Mediterranean limpet</name>
    <dbReference type="NCBI Taxonomy" id="87958"/>
    <lineage>
        <taxon>Eukaryota</taxon>
        <taxon>Metazoa</taxon>
        <taxon>Spiralia</taxon>
        <taxon>Lophotrochozoa</taxon>
        <taxon>Mollusca</taxon>
        <taxon>Gastropoda</taxon>
        <taxon>Patellogastropoda</taxon>
        <taxon>Patelloidea</taxon>
        <taxon>Patellidae</taxon>
        <taxon>Patella</taxon>
    </lineage>
</organism>
<name>A0AAN8IVH5_PATCE</name>
<comment type="caution">
    <text evidence="2">The sequence shown here is derived from an EMBL/GenBank/DDBJ whole genome shotgun (WGS) entry which is preliminary data.</text>
</comment>
<evidence type="ECO:0000313" key="3">
    <source>
        <dbReference type="Proteomes" id="UP001347796"/>
    </source>
</evidence>
<protein>
    <submittedName>
        <fullName evidence="2">Uncharacterized protein</fullName>
    </submittedName>
</protein>
<dbReference type="Proteomes" id="UP001347796">
    <property type="component" value="Unassembled WGS sequence"/>
</dbReference>
<dbReference type="EMBL" id="JAZGQO010000021">
    <property type="protein sequence ID" value="KAK6166110.1"/>
    <property type="molecule type" value="Genomic_DNA"/>
</dbReference>
<evidence type="ECO:0000256" key="1">
    <source>
        <dbReference type="SAM" id="SignalP"/>
    </source>
</evidence>
<feature type="signal peptide" evidence="1">
    <location>
        <begin position="1"/>
        <end position="16"/>
    </location>
</feature>
<sequence>MKLALLLVVVLPLAFAAPAPEKRFLLEDFSKIFNVVELKNTIQDIVNKAGTDASETACENECRTVITATILKDTCKVICKSFQALISRFQIVKTTTAATL</sequence>
<evidence type="ECO:0000313" key="2">
    <source>
        <dbReference type="EMBL" id="KAK6166110.1"/>
    </source>
</evidence>
<gene>
    <name evidence="2" type="ORF">SNE40_022876</name>
</gene>